<evidence type="ECO:0000256" key="2">
    <source>
        <dbReference type="SAM" id="Phobius"/>
    </source>
</evidence>
<name>A0AB39VGP6_9FUSO</name>
<dbReference type="CDD" id="cd06257">
    <property type="entry name" value="DnaJ"/>
    <property type="match status" value="1"/>
</dbReference>
<gene>
    <name evidence="4" type="ORF">AB8B22_01390</name>
</gene>
<feature type="region of interest" description="Disordered" evidence="1">
    <location>
        <begin position="115"/>
        <end position="140"/>
    </location>
</feature>
<keyword evidence="2" id="KW-0812">Transmembrane</keyword>
<dbReference type="InterPro" id="IPR001623">
    <property type="entry name" value="DnaJ_domain"/>
</dbReference>
<organism evidence="4">
    <name type="scientific">Leptotrichia rugosa</name>
    <dbReference type="NCBI Taxonomy" id="3239302"/>
    <lineage>
        <taxon>Bacteria</taxon>
        <taxon>Fusobacteriati</taxon>
        <taxon>Fusobacteriota</taxon>
        <taxon>Fusobacteriia</taxon>
        <taxon>Fusobacteriales</taxon>
        <taxon>Leptotrichiaceae</taxon>
        <taxon>Leptotrichia</taxon>
    </lineage>
</organism>
<feature type="compositionally biased region" description="Basic and acidic residues" evidence="1">
    <location>
        <begin position="115"/>
        <end position="124"/>
    </location>
</feature>
<dbReference type="Gene3D" id="1.10.287.110">
    <property type="entry name" value="DnaJ domain"/>
    <property type="match status" value="1"/>
</dbReference>
<keyword evidence="2" id="KW-0472">Membrane</keyword>
<dbReference type="SUPFAM" id="SSF46565">
    <property type="entry name" value="Chaperone J-domain"/>
    <property type="match status" value="1"/>
</dbReference>
<evidence type="ECO:0000256" key="1">
    <source>
        <dbReference type="SAM" id="MobiDB-lite"/>
    </source>
</evidence>
<reference evidence="4" key="1">
    <citation type="submission" date="2024-07" db="EMBL/GenBank/DDBJ databases">
        <authorList>
            <person name="Li X.-J."/>
            <person name="Wang X."/>
        </authorList>
    </citation>
    <scope>NUCLEOTIDE SEQUENCE</scope>
    <source>
        <strain evidence="4">HSP-334</strain>
    </source>
</reference>
<feature type="compositionally biased region" description="Polar residues" evidence="1">
    <location>
        <begin position="128"/>
        <end position="140"/>
    </location>
</feature>
<feature type="transmembrane region" description="Helical" evidence="2">
    <location>
        <begin position="54"/>
        <end position="87"/>
    </location>
</feature>
<dbReference type="InterPro" id="IPR036869">
    <property type="entry name" value="J_dom_sf"/>
</dbReference>
<keyword evidence="2" id="KW-1133">Transmembrane helix</keyword>
<proteinExistence type="predicted"/>
<protein>
    <recommendedName>
        <fullName evidence="3">J domain-containing protein</fullName>
    </recommendedName>
</protein>
<dbReference type="AlphaFoldDB" id="A0AB39VGP6"/>
<evidence type="ECO:0000259" key="3">
    <source>
        <dbReference type="SMART" id="SM00271"/>
    </source>
</evidence>
<dbReference type="RefSeq" id="WP_369711306.1">
    <property type="nucleotide sequence ID" value="NZ_CP165644.1"/>
</dbReference>
<evidence type="ECO:0000313" key="4">
    <source>
        <dbReference type="EMBL" id="XDU67091.1"/>
    </source>
</evidence>
<feature type="transmembrane region" description="Helical" evidence="2">
    <location>
        <begin position="21"/>
        <end position="48"/>
    </location>
</feature>
<sequence>MKILIRIIQFMLNEIVEIFSSVWIFLMGIGFYVILPILTFFAFLALIIGKNWNGFIGILLFTFIACAVFGIIKFIQVFLNFILGFFLNESEENKKIYKEYKQWYESVRNQEYERRKRTQEEYQRQQHNKQNNSNSRFNYKSTNDNGIIQKFEKYLDFLGIDKNGEITDRIIHKAFLKKMKVVHPDKNIGKDTTAQAQEIKAMEDFLKEQLEYYLMQKEKK</sequence>
<feature type="domain" description="J" evidence="3">
    <location>
        <begin position="152"/>
        <end position="211"/>
    </location>
</feature>
<dbReference type="EMBL" id="CP165644">
    <property type="protein sequence ID" value="XDU67091.1"/>
    <property type="molecule type" value="Genomic_DNA"/>
</dbReference>
<dbReference type="SMART" id="SM00271">
    <property type="entry name" value="DnaJ"/>
    <property type="match status" value="1"/>
</dbReference>
<dbReference type="KEGG" id="lrug:AB8B22_01390"/>
<accession>A0AB39VGP6</accession>